<feature type="domain" description="Peptidase S9 prolyl oligopeptidase catalytic" evidence="10">
    <location>
        <begin position="550"/>
        <end position="692"/>
    </location>
</feature>
<reference evidence="12" key="1">
    <citation type="submission" date="2023-03" db="EMBL/GenBank/DDBJ databases">
        <title>Mating type loci evolution in Malassezia.</title>
        <authorList>
            <person name="Coelho M.A."/>
        </authorList>
    </citation>
    <scope>NUCLEOTIDE SEQUENCE</scope>
    <source>
        <strain evidence="12">CBS 11721</strain>
    </source>
</reference>
<evidence type="ECO:0000256" key="1">
    <source>
        <dbReference type="ARBA" id="ARBA00001070"/>
    </source>
</evidence>
<dbReference type="PANTHER" id="PTHR42881">
    <property type="entry name" value="PROLYL ENDOPEPTIDASE"/>
    <property type="match status" value="1"/>
</dbReference>
<evidence type="ECO:0000313" key="13">
    <source>
        <dbReference type="Proteomes" id="UP001219933"/>
    </source>
</evidence>
<dbReference type="GO" id="GO:0005829">
    <property type="term" value="C:cytosol"/>
    <property type="evidence" value="ECO:0007669"/>
    <property type="project" value="TreeGrafter"/>
</dbReference>
<dbReference type="Proteomes" id="UP001219933">
    <property type="component" value="Chromosome 1"/>
</dbReference>
<evidence type="ECO:0000313" key="12">
    <source>
        <dbReference type="EMBL" id="WFD33990.1"/>
    </source>
</evidence>
<dbReference type="InterPro" id="IPR029058">
    <property type="entry name" value="AB_hydrolase_fold"/>
</dbReference>
<dbReference type="Gene3D" id="3.40.50.1820">
    <property type="entry name" value="alpha/beta hydrolase"/>
    <property type="match status" value="1"/>
</dbReference>
<accession>A0AAF0J5E9</accession>
<evidence type="ECO:0000256" key="7">
    <source>
        <dbReference type="ARBA" id="ARBA00047591"/>
    </source>
</evidence>
<evidence type="ECO:0000256" key="5">
    <source>
        <dbReference type="ARBA" id="ARBA00022801"/>
    </source>
</evidence>
<keyword evidence="6 9" id="KW-0720">Serine protease</keyword>
<evidence type="ECO:0000256" key="3">
    <source>
        <dbReference type="ARBA" id="ARBA00011245"/>
    </source>
</evidence>
<evidence type="ECO:0000256" key="6">
    <source>
        <dbReference type="ARBA" id="ARBA00022825"/>
    </source>
</evidence>
<dbReference type="GO" id="GO:0004252">
    <property type="term" value="F:serine-type endopeptidase activity"/>
    <property type="evidence" value="ECO:0007669"/>
    <property type="project" value="UniProtKB-UniRule"/>
</dbReference>
<protein>
    <recommendedName>
        <fullName evidence="9">Prolyl endopeptidase</fullName>
        <ecNumber evidence="9">3.4.21.-</ecNumber>
    </recommendedName>
</protein>
<dbReference type="Pfam" id="PF00326">
    <property type="entry name" value="Peptidase_S9"/>
    <property type="match status" value="1"/>
</dbReference>
<comment type="catalytic activity">
    <reaction evidence="8">
        <text>a monoacylglycerol + H2O = glycerol + a fatty acid + H(+)</text>
        <dbReference type="Rhea" id="RHEA:15245"/>
        <dbReference type="ChEBI" id="CHEBI:15377"/>
        <dbReference type="ChEBI" id="CHEBI:15378"/>
        <dbReference type="ChEBI" id="CHEBI:17408"/>
        <dbReference type="ChEBI" id="CHEBI:17754"/>
        <dbReference type="ChEBI" id="CHEBI:28868"/>
    </reaction>
</comment>
<evidence type="ECO:0000259" key="10">
    <source>
        <dbReference type="Pfam" id="PF00326"/>
    </source>
</evidence>
<keyword evidence="13" id="KW-1185">Reference proteome</keyword>
<dbReference type="EC" id="3.4.21.-" evidence="9"/>
<comment type="catalytic activity">
    <reaction evidence="7">
        <text>a diacylglycerol + H2O = a monoacylglycerol + a fatty acid + H(+)</text>
        <dbReference type="Rhea" id="RHEA:32731"/>
        <dbReference type="ChEBI" id="CHEBI:15377"/>
        <dbReference type="ChEBI" id="CHEBI:15378"/>
        <dbReference type="ChEBI" id="CHEBI:17408"/>
        <dbReference type="ChEBI" id="CHEBI:18035"/>
        <dbReference type="ChEBI" id="CHEBI:28868"/>
    </reaction>
</comment>
<keyword evidence="5 9" id="KW-0378">Hydrolase</keyword>
<dbReference type="GO" id="GO:0006508">
    <property type="term" value="P:proteolysis"/>
    <property type="evidence" value="ECO:0007669"/>
    <property type="project" value="UniProtKB-KW"/>
</dbReference>
<dbReference type="GO" id="GO:0070012">
    <property type="term" value="F:oligopeptidase activity"/>
    <property type="evidence" value="ECO:0007669"/>
    <property type="project" value="TreeGrafter"/>
</dbReference>
<name>A0AAF0J5E9_9BASI</name>
<dbReference type="Pfam" id="PF02897">
    <property type="entry name" value="Peptidase_S9_N"/>
    <property type="match status" value="1"/>
</dbReference>
<organism evidence="12 13">
    <name type="scientific">Malassezia cuniculi</name>
    <dbReference type="NCBI Taxonomy" id="948313"/>
    <lineage>
        <taxon>Eukaryota</taxon>
        <taxon>Fungi</taxon>
        <taxon>Dikarya</taxon>
        <taxon>Basidiomycota</taxon>
        <taxon>Ustilaginomycotina</taxon>
        <taxon>Malasseziomycetes</taxon>
        <taxon>Malasseziales</taxon>
        <taxon>Malasseziaceae</taxon>
        <taxon>Malassezia</taxon>
    </lineage>
</organism>
<keyword evidence="4 9" id="KW-0645">Protease</keyword>
<dbReference type="InterPro" id="IPR001375">
    <property type="entry name" value="Peptidase_S9_cat"/>
</dbReference>
<comment type="similarity">
    <text evidence="2 9">Belongs to the peptidase S9A family.</text>
</comment>
<gene>
    <name evidence="12" type="ORF">MCUN1_000818</name>
</gene>
<dbReference type="AlphaFoldDB" id="A0AAF0J5E9"/>
<feature type="domain" description="Peptidase S9A N-terminal" evidence="11">
    <location>
        <begin position="32"/>
        <end position="466"/>
    </location>
</feature>
<evidence type="ECO:0000256" key="8">
    <source>
        <dbReference type="ARBA" id="ARBA00048461"/>
    </source>
</evidence>
<dbReference type="PRINTS" id="PR00862">
    <property type="entry name" value="PROLIGOPTASE"/>
</dbReference>
<dbReference type="EMBL" id="CP119877">
    <property type="protein sequence ID" value="WFD33990.1"/>
    <property type="molecule type" value="Genomic_DNA"/>
</dbReference>
<comment type="subunit">
    <text evidence="3">Monomer.</text>
</comment>
<dbReference type="SUPFAM" id="SSF53474">
    <property type="entry name" value="alpha/beta-Hydrolases"/>
    <property type="match status" value="1"/>
</dbReference>
<dbReference type="PANTHER" id="PTHR42881:SF2">
    <property type="entry name" value="PROLYL ENDOPEPTIDASE"/>
    <property type="match status" value="1"/>
</dbReference>
<evidence type="ECO:0000256" key="2">
    <source>
        <dbReference type="ARBA" id="ARBA00005228"/>
    </source>
</evidence>
<dbReference type="InterPro" id="IPR002470">
    <property type="entry name" value="Peptidase_S9A"/>
</dbReference>
<comment type="catalytic activity">
    <reaction evidence="1">
        <text>Hydrolysis of Pro-|-Xaa &gt;&gt; Ala-|-Xaa in oligopeptides.</text>
        <dbReference type="EC" id="3.4.21.26"/>
    </reaction>
</comment>
<dbReference type="SUPFAM" id="SSF50993">
    <property type="entry name" value="Peptidase/esterase 'gauge' domain"/>
    <property type="match status" value="1"/>
</dbReference>
<evidence type="ECO:0000259" key="11">
    <source>
        <dbReference type="Pfam" id="PF02897"/>
    </source>
</evidence>
<dbReference type="Gene3D" id="2.130.10.120">
    <property type="entry name" value="Prolyl oligopeptidase, N-terminal domain"/>
    <property type="match status" value="1"/>
</dbReference>
<sequence length="700" mass="77783">MLRAITRTVRLPTTIRMAHTWRPSEHPYPAARRSEASQTYKSAKHGQVVVPEPYDWLETPPNQSAETASWVREQAAYTSKFVASCPHTKELEKRIEANFSYARMSAPSRKADGRYYYTYNPGLLPQPQIWRATREQLDEAQEQQARGELRGPFGELFMDTNIFSADGTVALTLLAFSHTGKYVAYGLSTSGSDWFKVYVRSTDTPVASGDDHMPDVLENVKFSTVSWTHDDAGFFYQQFPAVATEDRGTEIDESKDARLFYHRIGDDQANDVVVIDADAATPSSMWFTHVSDDGKWLFVENSKDTDTKQRFFLAPLEQGISANMRWLTLSSAFEYTLNYLTNDGSRFYFLTNRDASNYRVVYADVDESQAQTVAHVAELQGGVAMHDLVPESDALLSDATVVDKNKLLLVYSRDVKDELWLHDLTTGKVIERLLPDLVGSVTQIAGRREDREANVAYMSFVNPGATQRVSWEGTPEGAAVSPASVKLLTATHVAGIRSSDYVSTQVFFESKDGTRVPMFITHARDMPLDGTAPALVYFYGGFNIPLGPTFSPTMMTWVSAYRGALVFVNARGGGEYGDKWHEAGSLLNKQNVFDDVLAACSWLHKNKYAAKGKIIINGGSNGGLGVAAVTNQATEDHGIGAAIADVGVHDMLKFADWTIGKAWCADYGSPKTDPVMFDYNYAYSPLHNVNDKKTYPCVNY</sequence>
<dbReference type="InterPro" id="IPR023302">
    <property type="entry name" value="Pept_S9A_N"/>
</dbReference>
<evidence type="ECO:0000256" key="9">
    <source>
        <dbReference type="RuleBase" id="RU368024"/>
    </source>
</evidence>
<dbReference type="InterPro" id="IPR051167">
    <property type="entry name" value="Prolyl_oligopep/macrocyclase"/>
</dbReference>
<proteinExistence type="inferred from homology"/>
<evidence type="ECO:0000256" key="4">
    <source>
        <dbReference type="ARBA" id="ARBA00022670"/>
    </source>
</evidence>